<gene>
    <name evidence="2" type="ORF">FHR87_001534</name>
</gene>
<comment type="caution">
    <text evidence="2">The sequence shown here is derived from an EMBL/GenBank/DDBJ whole genome shotgun (WGS) entry which is preliminary data.</text>
</comment>
<dbReference type="PROSITE" id="PS50983">
    <property type="entry name" value="FE_B12_PBP"/>
    <property type="match status" value="1"/>
</dbReference>
<protein>
    <submittedName>
        <fullName evidence="2">Iron complex transport system substrate-binding protein</fullName>
    </submittedName>
</protein>
<dbReference type="Pfam" id="PF01497">
    <property type="entry name" value="Peripla_BP_2"/>
    <property type="match status" value="1"/>
</dbReference>
<dbReference type="InterPro" id="IPR002491">
    <property type="entry name" value="ABC_transptr_periplasmic_BD"/>
</dbReference>
<dbReference type="AlphaFoldDB" id="A0A839T2D2"/>
<name>A0A839T2D2_AZOMA</name>
<dbReference type="InterPro" id="IPR050902">
    <property type="entry name" value="ABC_Transporter_SBP"/>
</dbReference>
<organism evidence="2 3">
    <name type="scientific">Azomonas macrocytogenes</name>
    <name type="common">Azotobacter macrocytogenes</name>
    <dbReference type="NCBI Taxonomy" id="69962"/>
    <lineage>
        <taxon>Bacteria</taxon>
        <taxon>Pseudomonadati</taxon>
        <taxon>Pseudomonadota</taxon>
        <taxon>Gammaproteobacteria</taxon>
        <taxon>Pseudomonadales</taxon>
        <taxon>Pseudomonadaceae</taxon>
        <taxon>Azomonas</taxon>
    </lineage>
</organism>
<dbReference type="EMBL" id="JACHXI010000005">
    <property type="protein sequence ID" value="MBB3103139.1"/>
    <property type="molecule type" value="Genomic_DNA"/>
</dbReference>
<evidence type="ECO:0000313" key="3">
    <source>
        <dbReference type="Proteomes" id="UP000549250"/>
    </source>
</evidence>
<dbReference type="RefSeq" id="WP_183166092.1">
    <property type="nucleotide sequence ID" value="NZ_JACHXI010000005.1"/>
</dbReference>
<proteinExistence type="predicted"/>
<dbReference type="Gene3D" id="1.20.58.2180">
    <property type="match status" value="1"/>
</dbReference>
<reference evidence="2 3" key="1">
    <citation type="submission" date="2020-08" db="EMBL/GenBank/DDBJ databases">
        <title>Genomic Encyclopedia of Type Strains, Phase III (KMG-III): the genomes of soil and plant-associated and newly described type strains.</title>
        <authorList>
            <person name="Whitman W."/>
        </authorList>
    </citation>
    <scope>NUCLEOTIDE SEQUENCE [LARGE SCALE GENOMIC DNA]</scope>
    <source>
        <strain evidence="2 3">CECT 4462</strain>
    </source>
</reference>
<dbReference type="PANTHER" id="PTHR30535:SF34">
    <property type="entry name" value="MOLYBDATE-BINDING PROTEIN MOLA"/>
    <property type="match status" value="1"/>
</dbReference>
<evidence type="ECO:0000259" key="1">
    <source>
        <dbReference type="PROSITE" id="PS50983"/>
    </source>
</evidence>
<sequence>MRIAPLLVLLPLLLGACDKPSPTAPVASRQVVDMAGRTVAVPETIRSIACLEVLCYEKLFLLGASERIAMMIRTNAPWMRQTNPALDSIQQLGSDPDSEELLRRQVDVVFHTYGYPAPGKIERLAEMGIPTLVSQPVGAIDSIEAFVESRKRMLRLFGAVLGPQYAARAEEWCAYHDRLVAMVRERTAQIPSAQKIRLFHVRGPAATDTQGLTSNTYWYGVIAGADMVIDRTRLAGRGSVAMEELLNWNPQVINIGRQYSAERVTANPRWKQIAAVRDGRVQELPEGVFYWDGSTEGVLLMLYLAKELYPQLFADLDLRQEIRTYYARFYRYALSDQELELMLQGKGPDGRRHNEMNN</sequence>
<dbReference type="Gene3D" id="3.40.50.1980">
    <property type="entry name" value="Nitrogenase molybdenum iron protein domain"/>
    <property type="match status" value="2"/>
</dbReference>
<dbReference type="SUPFAM" id="SSF53807">
    <property type="entry name" value="Helical backbone' metal receptor"/>
    <property type="match status" value="1"/>
</dbReference>
<keyword evidence="3" id="KW-1185">Reference proteome</keyword>
<dbReference type="PANTHER" id="PTHR30535">
    <property type="entry name" value="VITAMIN B12-BINDING PROTEIN"/>
    <property type="match status" value="1"/>
</dbReference>
<evidence type="ECO:0000313" key="2">
    <source>
        <dbReference type="EMBL" id="MBB3103139.1"/>
    </source>
</evidence>
<dbReference type="Proteomes" id="UP000549250">
    <property type="component" value="Unassembled WGS sequence"/>
</dbReference>
<dbReference type="PROSITE" id="PS51257">
    <property type="entry name" value="PROKAR_LIPOPROTEIN"/>
    <property type="match status" value="1"/>
</dbReference>
<feature type="domain" description="Fe/B12 periplasmic-binding" evidence="1">
    <location>
        <begin position="47"/>
        <end position="312"/>
    </location>
</feature>
<accession>A0A839T2D2</accession>